<evidence type="ECO:0000256" key="1">
    <source>
        <dbReference type="SAM" id="Phobius"/>
    </source>
</evidence>
<feature type="transmembrane region" description="Helical" evidence="1">
    <location>
        <begin position="63"/>
        <end position="82"/>
    </location>
</feature>
<keyword evidence="1" id="KW-1133">Transmembrane helix</keyword>
<protein>
    <submittedName>
        <fullName evidence="2">Uncharacterized protein</fullName>
    </submittedName>
</protein>
<dbReference type="Proteomes" id="UP000319728">
    <property type="component" value="Unassembled WGS sequence"/>
</dbReference>
<keyword evidence="1" id="KW-0472">Membrane</keyword>
<dbReference type="AlphaFoldDB" id="A0A562WFW3"/>
<reference evidence="2 3" key="1">
    <citation type="submission" date="2019-07" db="EMBL/GenBank/DDBJ databases">
        <title>R&amp;d 2014.</title>
        <authorList>
            <person name="Klenk H.-P."/>
        </authorList>
    </citation>
    <scope>NUCLEOTIDE SEQUENCE [LARGE SCALE GENOMIC DNA]</scope>
    <source>
        <strain evidence="2 3">DSM 43912</strain>
    </source>
</reference>
<evidence type="ECO:0000313" key="2">
    <source>
        <dbReference type="EMBL" id="TWJ29160.1"/>
    </source>
</evidence>
<keyword evidence="1" id="KW-0812">Transmembrane</keyword>
<accession>A0A562WFW3</accession>
<proteinExistence type="predicted"/>
<name>A0A562WFW3_9ACTN</name>
<keyword evidence="3" id="KW-1185">Reference proteome</keyword>
<evidence type="ECO:0000313" key="3">
    <source>
        <dbReference type="Proteomes" id="UP000319728"/>
    </source>
</evidence>
<comment type="caution">
    <text evidence="2">The sequence shown here is derived from an EMBL/GenBank/DDBJ whole genome shotgun (WGS) entry which is preliminary data.</text>
</comment>
<dbReference type="EMBL" id="VLLP01000001">
    <property type="protein sequence ID" value="TWJ29160.1"/>
    <property type="molecule type" value="Genomic_DNA"/>
</dbReference>
<organism evidence="2 3">
    <name type="scientific">Micromonospora sagamiensis</name>
    <dbReference type="NCBI Taxonomy" id="47875"/>
    <lineage>
        <taxon>Bacteria</taxon>
        <taxon>Bacillati</taxon>
        <taxon>Actinomycetota</taxon>
        <taxon>Actinomycetes</taxon>
        <taxon>Micromonosporales</taxon>
        <taxon>Micromonosporaceae</taxon>
        <taxon>Micromonospora</taxon>
    </lineage>
</organism>
<gene>
    <name evidence="2" type="ORF">JD81_02667</name>
</gene>
<feature type="transmembrane region" description="Helical" evidence="1">
    <location>
        <begin position="34"/>
        <end position="51"/>
    </location>
</feature>
<sequence length="90" mass="9647">MLRRVAATRTNDPRRYALSVAFRRFSVGGVKDRGLRSFVTVLTGLVVLYFGSAGRDPGEDGRVSNGVIVLALAAALLVWNLTRPGDSAAK</sequence>